<evidence type="ECO:0000256" key="9">
    <source>
        <dbReference type="ARBA" id="ARBA00023157"/>
    </source>
</evidence>
<dbReference type="PROSITE" id="PS51674">
    <property type="entry name" value="4FE4S_WBL"/>
    <property type="match status" value="1"/>
</dbReference>
<reference evidence="14" key="1">
    <citation type="submission" date="2020-05" db="EMBL/GenBank/DDBJ databases">
        <authorList>
            <person name="Chiriac C."/>
            <person name="Salcher M."/>
            <person name="Ghai R."/>
            <person name="Kavagutti S V."/>
        </authorList>
    </citation>
    <scope>NUCLEOTIDE SEQUENCE</scope>
</reference>
<evidence type="ECO:0000256" key="1">
    <source>
        <dbReference type="ARBA" id="ARBA00001966"/>
    </source>
</evidence>
<dbReference type="PANTHER" id="PTHR38839">
    <property type="entry name" value="TRANSCRIPTIONAL REGULATOR WHID-RELATED"/>
    <property type="match status" value="1"/>
</dbReference>
<protein>
    <submittedName>
        <fullName evidence="14">Unannotated protein</fullName>
    </submittedName>
</protein>
<evidence type="ECO:0000259" key="12">
    <source>
        <dbReference type="PROSITE" id="PS51674"/>
    </source>
</evidence>
<dbReference type="EMBL" id="CAEZSU010000088">
    <property type="protein sequence ID" value="CAB4551872.1"/>
    <property type="molecule type" value="Genomic_DNA"/>
</dbReference>
<dbReference type="GO" id="GO:0051539">
    <property type="term" value="F:4 iron, 4 sulfur cluster binding"/>
    <property type="evidence" value="ECO:0007669"/>
    <property type="project" value="UniProtKB-KW"/>
</dbReference>
<feature type="domain" description="4Fe-4S Wbl-type" evidence="12">
    <location>
        <begin position="18"/>
        <end position="80"/>
    </location>
</feature>
<keyword evidence="9" id="KW-1015">Disulfide bond</keyword>
<evidence type="ECO:0000313" key="16">
    <source>
        <dbReference type="EMBL" id="CAB4648335.1"/>
    </source>
</evidence>
<dbReference type="InterPro" id="IPR034768">
    <property type="entry name" value="4FE4S_WBL"/>
</dbReference>
<evidence type="ECO:0000256" key="7">
    <source>
        <dbReference type="ARBA" id="ARBA00023015"/>
    </source>
</evidence>
<evidence type="ECO:0000256" key="4">
    <source>
        <dbReference type="ARBA" id="ARBA00022723"/>
    </source>
</evidence>
<sequence>MESMLLAVARPEWMDHASCKGRTNLFFGIAGERPERRVRREATARAMCAACPVNFECRELARDNRENGFWGGENEEERAAAGHSPRSISRRSVQDAARAS</sequence>
<evidence type="ECO:0000313" key="13">
    <source>
        <dbReference type="EMBL" id="CAB4551872.1"/>
    </source>
</evidence>
<dbReference type="GO" id="GO:0046872">
    <property type="term" value="F:metal ion binding"/>
    <property type="evidence" value="ECO:0007669"/>
    <property type="project" value="UniProtKB-KW"/>
</dbReference>
<keyword evidence="10" id="KW-0804">Transcription</keyword>
<accession>A0A6J6DL21</accession>
<evidence type="ECO:0000256" key="10">
    <source>
        <dbReference type="ARBA" id="ARBA00023163"/>
    </source>
</evidence>
<dbReference type="GO" id="GO:0045454">
    <property type="term" value="P:cell redox homeostasis"/>
    <property type="evidence" value="ECO:0007669"/>
    <property type="project" value="TreeGrafter"/>
</dbReference>
<evidence type="ECO:0000313" key="15">
    <source>
        <dbReference type="EMBL" id="CAB4578489.1"/>
    </source>
</evidence>
<evidence type="ECO:0000313" key="14">
    <source>
        <dbReference type="EMBL" id="CAB4562783.1"/>
    </source>
</evidence>
<dbReference type="GO" id="GO:0047134">
    <property type="term" value="F:protein-disulfide reductase [NAD(P)H] activity"/>
    <property type="evidence" value="ECO:0007669"/>
    <property type="project" value="TreeGrafter"/>
</dbReference>
<keyword evidence="3" id="KW-0004">4Fe-4S</keyword>
<evidence type="ECO:0000256" key="5">
    <source>
        <dbReference type="ARBA" id="ARBA00023004"/>
    </source>
</evidence>
<dbReference type="EMBL" id="CAEZVV010000072">
    <property type="protein sequence ID" value="CAB4648335.1"/>
    <property type="molecule type" value="Genomic_DNA"/>
</dbReference>
<name>A0A6J6DL21_9ZZZZ</name>
<keyword evidence="7" id="KW-0805">Transcription regulation</keyword>
<comment type="cofactor">
    <cofactor evidence="1">
        <name>[4Fe-4S] cluster</name>
        <dbReference type="ChEBI" id="CHEBI:49883"/>
    </cofactor>
</comment>
<dbReference type="EMBL" id="CAEZTG010000048">
    <property type="protein sequence ID" value="CAB4562783.1"/>
    <property type="molecule type" value="Genomic_DNA"/>
</dbReference>
<keyword evidence="6" id="KW-0411">Iron-sulfur</keyword>
<dbReference type="InterPro" id="IPR003482">
    <property type="entry name" value="Whib"/>
</dbReference>
<evidence type="ECO:0000256" key="11">
    <source>
        <dbReference type="SAM" id="MobiDB-lite"/>
    </source>
</evidence>
<evidence type="ECO:0000256" key="6">
    <source>
        <dbReference type="ARBA" id="ARBA00023014"/>
    </source>
</evidence>
<keyword evidence="8" id="KW-0238">DNA-binding</keyword>
<evidence type="ECO:0000256" key="2">
    <source>
        <dbReference type="ARBA" id="ARBA00006597"/>
    </source>
</evidence>
<gene>
    <name evidence="13" type="ORF">UFOPK1495_00925</name>
    <name evidence="14" type="ORF">UFOPK1603_00687</name>
    <name evidence="15" type="ORF">UFOPK1711_00985</name>
    <name evidence="16" type="ORF">UFOPK2143_01123</name>
</gene>
<feature type="region of interest" description="Disordered" evidence="11">
    <location>
        <begin position="66"/>
        <end position="100"/>
    </location>
</feature>
<dbReference type="GO" id="GO:0045892">
    <property type="term" value="P:negative regulation of DNA-templated transcription"/>
    <property type="evidence" value="ECO:0007669"/>
    <property type="project" value="TreeGrafter"/>
</dbReference>
<evidence type="ECO:0000256" key="3">
    <source>
        <dbReference type="ARBA" id="ARBA00022485"/>
    </source>
</evidence>
<keyword evidence="4" id="KW-0479">Metal-binding</keyword>
<dbReference type="GO" id="GO:0003677">
    <property type="term" value="F:DNA binding"/>
    <property type="evidence" value="ECO:0007669"/>
    <property type="project" value="UniProtKB-KW"/>
</dbReference>
<comment type="similarity">
    <text evidence="2">Belongs to the WhiB family.</text>
</comment>
<dbReference type="EMBL" id="CAEZTR010000051">
    <property type="protein sequence ID" value="CAB4578489.1"/>
    <property type="molecule type" value="Genomic_DNA"/>
</dbReference>
<dbReference type="AlphaFoldDB" id="A0A6J6DL21"/>
<dbReference type="Pfam" id="PF02467">
    <property type="entry name" value="Whib"/>
    <property type="match status" value="1"/>
</dbReference>
<evidence type="ECO:0000256" key="8">
    <source>
        <dbReference type="ARBA" id="ARBA00023125"/>
    </source>
</evidence>
<proteinExistence type="inferred from homology"/>
<keyword evidence="5" id="KW-0408">Iron</keyword>
<organism evidence="14">
    <name type="scientific">freshwater metagenome</name>
    <dbReference type="NCBI Taxonomy" id="449393"/>
    <lineage>
        <taxon>unclassified sequences</taxon>
        <taxon>metagenomes</taxon>
        <taxon>ecological metagenomes</taxon>
    </lineage>
</organism>